<dbReference type="RefSeq" id="XP_011389641.1">
    <property type="nucleotide sequence ID" value="XM_011391339.1"/>
</dbReference>
<evidence type="ECO:0000256" key="1">
    <source>
        <dbReference type="SAM" id="SignalP"/>
    </source>
</evidence>
<dbReference type="VEuPathDB" id="FungiDB:UMAG_03202"/>
<dbReference type="AlphaFoldDB" id="A0A0D1C4R8"/>
<gene>
    <name evidence="2" type="ORF">UMAG_03202</name>
</gene>
<evidence type="ECO:0000313" key="3">
    <source>
        <dbReference type="Proteomes" id="UP000000561"/>
    </source>
</evidence>
<feature type="signal peptide" evidence="1">
    <location>
        <begin position="1"/>
        <end position="22"/>
    </location>
</feature>
<protein>
    <submittedName>
        <fullName evidence="2">Uncharacterized protein</fullName>
    </submittedName>
</protein>
<dbReference type="OrthoDB" id="2549002at2759"/>
<dbReference type="OMA" id="FDANHIG"/>
<sequence>MKFTASLIALGALLVGAASTEAAAVDRPGPWSEIHHKNSIKHFKVFGVPAGTNLRSVRPLYYNCSIKFPSAKESTYKYFAEHPGNEFQMLGRHTLGINCPDCTAQETYNFYSIQLARYFTCANAEH</sequence>
<name>A0A0D1C4R8_MYCMD</name>
<accession>A0A0D1C4R8</accession>
<reference evidence="2 3" key="1">
    <citation type="journal article" date="2006" name="Nature">
        <title>Insights from the genome of the biotrophic fungal plant pathogen Ustilago maydis.</title>
        <authorList>
            <person name="Kamper J."/>
            <person name="Kahmann R."/>
            <person name="Bolker M."/>
            <person name="Ma L.J."/>
            <person name="Brefort T."/>
            <person name="Saville B.J."/>
            <person name="Banuett F."/>
            <person name="Kronstad J.W."/>
            <person name="Gold S.E."/>
            <person name="Muller O."/>
            <person name="Perlin M.H."/>
            <person name="Wosten H.A."/>
            <person name="de Vries R."/>
            <person name="Ruiz-Herrera J."/>
            <person name="Reynaga-Pena C.G."/>
            <person name="Snetselaar K."/>
            <person name="McCann M."/>
            <person name="Perez-Martin J."/>
            <person name="Feldbrugge M."/>
            <person name="Basse C.W."/>
            <person name="Steinberg G."/>
            <person name="Ibeas J.I."/>
            <person name="Holloman W."/>
            <person name="Guzman P."/>
            <person name="Farman M."/>
            <person name="Stajich J.E."/>
            <person name="Sentandreu R."/>
            <person name="Gonzalez-Prieto J.M."/>
            <person name="Kennell J.C."/>
            <person name="Molina L."/>
            <person name="Schirawski J."/>
            <person name="Mendoza-Mendoza A."/>
            <person name="Greilinger D."/>
            <person name="Munch K."/>
            <person name="Rossel N."/>
            <person name="Scherer M."/>
            <person name="Vranes M."/>
            <person name="Ladendorf O."/>
            <person name="Vincon V."/>
            <person name="Fuchs U."/>
            <person name="Sandrock B."/>
            <person name="Meng S."/>
            <person name="Ho E.C."/>
            <person name="Cahill M.J."/>
            <person name="Boyce K.J."/>
            <person name="Klose J."/>
            <person name="Klosterman S.J."/>
            <person name="Deelstra H.J."/>
            <person name="Ortiz-Castellanos L."/>
            <person name="Li W."/>
            <person name="Sanchez-Alonso P."/>
            <person name="Schreier P.H."/>
            <person name="Hauser-Hahn I."/>
            <person name="Vaupel M."/>
            <person name="Koopmann E."/>
            <person name="Friedrich G."/>
            <person name="Voss H."/>
            <person name="Schluter T."/>
            <person name="Margolis J."/>
            <person name="Platt D."/>
            <person name="Swimmer C."/>
            <person name="Gnirke A."/>
            <person name="Chen F."/>
            <person name="Vysotskaia V."/>
            <person name="Mannhaupt G."/>
            <person name="Guldener U."/>
            <person name="Munsterkotter M."/>
            <person name="Haase D."/>
            <person name="Oesterheld M."/>
            <person name="Mewes H.W."/>
            <person name="Mauceli E.W."/>
            <person name="DeCaprio D."/>
            <person name="Wade C.M."/>
            <person name="Butler J."/>
            <person name="Young S."/>
            <person name="Jaffe D.B."/>
            <person name="Calvo S."/>
            <person name="Nusbaum C."/>
            <person name="Galagan J."/>
            <person name="Birren B.W."/>
        </authorList>
    </citation>
    <scope>NUCLEOTIDE SEQUENCE [LARGE SCALE GENOMIC DNA]</scope>
    <source>
        <strain evidence="3">DSM 14603 / FGSC 9021 / UM521</strain>
    </source>
</reference>
<dbReference type="KEGG" id="uma:UMAG_03202"/>
<organism evidence="2 3">
    <name type="scientific">Mycosarcoma maydis</name>
    <name type="common">Corn smut fungus</name>
    <name type="synonym">Ustilago maydis</name>
    <dbReference type="NCBI Taxonomy" id="5270"/>
    <lineage>
        <taxon>Eukaryota</taxon>
        <taxon>Fungi</taxon>
        <taxon>Dikarya</taxon>
        <taxon>Basidiomycota</taxon>
        <taxon>Ustilaginomycotina</taxon>
        <taxon>Ustilaginomycetes</taxon>
        <taxon>Ustilaginales</taxon>
        <taxon>Ustilaginaceae</taxon>
        <taxon>Mycosarcoma</taxon>
    </lineage>
</organism>
<keyword evidence="3" id="KW-1185">Reference proteome</keyword>
<dbReference type="GeneID" id="23563729"/>
<keyword evidence="1" id="KW-0732">Signal</keyword>
<evidence type="ECO:0000313" key="2">
    <source>
        <dbReference type="EMBL" id="KIS68627.1"/>
    </source>
</evidence>
<dbReference type="EMBL" id="CM003147">
    <property type="protein sequence ID" value="KIS68627.1"/>
    <property type="molecule type" value="Genomic_DNA"/>
</dbReference>
<dbReference type="InParanoid" id="A0A0D1C4R8"/>
<proteinExistence type="predicted"/>
<dbReference type="Proteomes" id="UP000000561">
    <property type="component" value="Chromosome 8"/>
</dbReference>
<feature type="chain" id="PRO_5002239460" evidence="1">
    <location>
        <begin position="23"/>
        <end position="126"/>
    </location>
</feature>